<keyword evidence="16" id="KW-1185">Reference proteome</keyword>
<feature type="binding site" evidence="10">
    <location>
        <position position="40"/>
    </location>
    <ligand>
        <name>ATP</name>
        <dbReference type="ChEBI" id="CHEBI:30616"/>
    </ligand>
</feature>
<feature type="domain" description="PASTA" evidence="14">
    <location>
        <begin position="362"/>
        <end position="428"/>
    </location>
</feature>
<dbReference type="Proteomes" id="UP000535890">
    <property type="component" value="Unassembled WGS sequence"/>
</dbReference>
<dbReference type="PANTHER" id="PTHR43289">
    <property type="entry name" value="MITOGEN-ACTIVATED PROTEIN KINASE KINASE KINASE 20-RELATED"/>
    <property type="match status" value="1"/>
</dbReference>
<dbReference type="InterPro" id="IPR017441">
    <property type="entry name" value="Protein_kinase_ATP_BS"/>
</dbReference>
<evidence type="ECO:0000256" key="5">
    <source>
        <dbReference type="ARBA" id="ARBA00022741"/>
    </source>
</evidence>
<evidence type="ECO:0000259" key="14">
    <source>
        <dbReference type="PROSITE" id="PS51178"/>
    </source>
</evidence>
<dbReference type="Gene3D" id="1.10.510.10">
    <property type="entry name" value="Transferase(Phosphotransferase) domain 1"/>
    <property type="match status" value="1"/>
</dbReference>
<dbReference type="EMBL" id="JACCBN010000001">
    <property type="protein sequence ID" value="NYD38385.1"/>
    <property type="molecule type" value="Genomic_DNA"/>
</dbReference>
<dbReference type="InterPro" id="IPR005543">
    <property type="entry name" value="PASTA_dom"/>
</dbReference>
<keyword evidence="12" id="KW-0472">Membrane</keyword>
<evidence type="ECO:0000256" key="4">
    <source>
        <dbReference type="ARBA" id="ARBA00022737"/>
    </source>
</evidence>
<dbReference type="NCBIfam" id="NF033483">
    <property type="entry name" value="PknB_PASTA_kin"/>
    <property type="match status" value="1"/>
</dbReference>
<feature type="compositionally biased region" description="Gly residues" evidence="11">
    <location>
        <begin position="636"/>
        <end position="649"/>
    </location>
</feature>
<dbReference type="FunFam" id="3.30.200.20:FF:000035">
    <property type="entry name" value="Serine/threonine protein kinase Stk1"/>
    <property type="match status" value="1"/>
</dbReference>
<evidence type="ECO:0000256" key="11">
    <source>
        <dbReference type="SAM" id="MobiDB-lite"/>
    </source>
</evidence>
<feature type="compositionally biased region" description="Polar residues" evidence="11">
    <location>
        <begin position="609"/>
        <end position="618"/>
    </location>
</feature>
<keyword evidence="7 10" id="KW-0067">ATP-binding</keyword>
<dbReference type="InterPro" id="IPR008271">
    <property type="entry name" value="Ser/Thr_kinase_AS"/>
</dbReference>
<dbReference type="GO" id="GO:0004674">
    <property type="term" value="F:protein serine/threonine kinase activity"/>
    <property type="evidence" value="ECO:0007669"/>
    <property type="project" value="UniProtKB-KW"/>
</dbReference>
<evidence type="ECO:0000256" key="9">
    <source>
        <dbReference type="ARBA" id="ARBA00048679"/>
    </source>
</evidence>
<keyword evidence="12" id="KW-1133">Transmembrane helix</keyword>
<dbReference type="CDD" id="cd14014">
    <property type="entry name" value="STKc_PknB_like"/>
    <property type="match status" value="1"/>
</dbReference>
<dbReference type="PROSITE" id="PS00108">
    <property type="entry name" value="PROTEIN_KINASE_ST"/>
    <property type="match status" value="1"/>
</dbReference>
<name>A0A7Y9DZS0_9PSEU</name>
<dbReference type="PROSITE" id="PS00107">
    <property type="entry name" value="PROTEIN_KINASE_ATP"/>
    <property type="match status" value="1"/>
</dbReference>
<dbReference type="SUPFAM" id="SSF54184">
    <property type="entry name" value="Penicillin-binding protein 2x (pbp-2x), c-terminal domain"/>
    <property type="match status" value="1"/>
</dbReference>
<dbReference type="Gene3D" id="3.30.200.20">
    <property type="entry name" value="Phosphorylase Kinase, domain 1"/>
    <property type="match status" value="1"/>
</dbReference>
<dbReference type="PROSITE" id="PS50011">
    <property type="entry name" value="PROTEIN_KINASE_DOM"/>
    <property type="match status" value="1"/>
</dbReference>
<dbReference type="InterPro" id="IPR000719">
    <property type="entry name" value="Prot_kinase_dom"/>
</dbReference>
<comment type="catalytic activity">
    <reaction evidence="8">
        <text>L-threonyl-[protein] + ATP = O-phospho-L-threonyl-[protein] + ADP + H(+)</text>
        <dbReference type="Rhea" id="RHEA:46608"/>
        <dbReference type="Rhea" id="RHEA-COMP:11060"/>
        <dbReference type="Rhea" id="RHEA-COMP:11605"/>
        <dbReference type="ChEBI" id="CHEBI:15378"/>
        <dbReference type="ChEBI" id="CHEBI:30013"/>
        <dbReference type="ChEBI" id="CHEBI:30616"/>
        <dbReference type="ChEBI" id="CHEBI:61977"/>
        <dbReference type="ChEBI" id="CHEBI:456216"/>
        <dbReference type="EC" id="2.7.11.1"/>
    </reaction>
</comment>
<dbReference type="FunFam" id="1.10.510.10:FF:000021">
    <property type="entry name" value="Serine/threonine protein kinase"/>
    <property type="match status" value="1"/>
</dbReference>
<keyword evidence="6 15" id="KW-0418">Kinase</keyword>
<evidence type="ECO:0000256" key="2">
    <source>
        <dbReference type="ARBA" id="ARBA00022527"/>
    </source>
</evidence>
<dbReference type="PANTHER" id="PTHR43289:SF6">
    <property type="entry name" value="SERINE_THREONINE-PROTEIN KINASE NEKL-3"/>
    <property type="match status" value="1"/>
</dbReference>
<keyword evidence="12" id="KW-0812">Transmembrane</keyword>
<evidence type="ECO:0000256" key="1">
    <source>
        <dbReference type="ARBA" id="ARBA00012513"/>
    </source>
</evidence>
<sequence>MTTPRLLSDRYELGPALGYGGMSEVHGGRDVRLGRDVAIKVLRADLARDPQFLIRFQREGQNAASLNHPAIVAVYDTGETWADDIPLPYIVMEYVPGRTLRDIVKSGGPMDPFRVCEVTADVCSALDFSHRHGIIHRDVKPANVMITPSGAVKVMDFGIARALSDAQQGLTQTAAVIGTAQYLSPEQARGEAVDARSDVYSTGCVLFELLTGQPPFTGDSPVAVAYQHVREDPKAPSELNPAVPAALDAITLKALAKNPFNRYQTAGEMRDDLVRVLQGEQVEAPLVMTADERNTLMTGPTRAVGPAAYATGPATEAGDFAAWQAEQEEERRRRGRRRLGIIGGIVAVAAVLAGLFFLFSPGNNQLAVPDVSNQPQDVALRTLTGAGLKPNLVPVASDPSQVGKVLGTDPAAGTEVEPQTVIAMRVGRGPDRVQAPDLTGKTADQAQQIVQAAGLTLTPVPQQQPVDDSSQVGKVLSQTPTAGTLLSPGTAIQLTVGQQRQTIKVPDVTGQPVSTARSTLEGVGLEVTVSGDASGAATVASTSPAAGSTVAVGSTVTLTVTGGDRVSVPDVTGKSVDEAKQTLANAGFTGNLQITSQNVDDPGEDGKVLSQTPSSGSQAGKADTIQVTVGRYSGGGGGGGGGGVFGGNGLFPSGN</sequence>
<dbReference type="AlphaFoldDB" id="A0A7Y9DZS0"/>
<evidence type="ECO:0000256" key="6">
    <source>
        <dbReference type="ARBA" id="ARBA00022777"/>
    </source>
</evidence>
<keyword evidence="5 10" id="KW-0547">Nucleotide-binding</keyword>
<evidence type="ECO:0000256" key="8">
    <source>
        <dbReference type="ARBA" id="ARBA00047899"/>
    </source>
</evidence>
<dbReference type="GO" id="GO:0005524">
    <property type="term" value="F:ATP binding"/>
    <property type="evidence" value="ECO:0007669"/>
    <property type="project" value="UniProtKB-UniRule"/>
</dbReference>
<keyword evidence="4" id="KW-0677">Repeat</keyword>
<evidence type="ECO:0000313" key="16">
    <source>
        <dbReference type="Proteomes" id="UP000535890"/>
    </source>
</evidence>
<evidence type="ECO:0000256" key="7">
    <source>
        <dbReference type="ARBA" id="ARBA00022840"/>
    </source>
</evidence>
<evidence type="ECO:0000256" key="12">
    <source>
        <dbReference type="SAM" id="Phobius"/>
    </source>
</evidence>
<protein>
    <recommendedName>
        <fullName evidence="1">non-specific serine/threonine protein kinase</fullName>
        <ecNumber evidence="1">2.7.11.1</ecNumber>
    </recommendedName>
</protein>
<organism evidence="15 16">
    <name type="scientific">Actinomycetospora corticicola</name>
    <dbReference type="NCBI Taxonomy" id="663602"/>
    <lineage>
        <taxon>Bacteria</taxon>
        <taxon>Bacillati</taxon>
        <taxon>Actinomycetota</taxon>
        <taxon>Actinomycetes</taxon>
        <taxon>Pseudonocardiales</taxon>
        <taxon>Pseudonocardiaceae</taxon>
        <taxon>Actinomycetospora</taxon>
    </lineage>
</organism>
<dbReference type="CDD" id="cd06577">
    <property type="entry name" value="PASTA_pknB"/>
    <property type="match status" value="4"/>
</dbReference>
<dbReference type="Pfam" id="PF03793">
    <property type="entry name" value="PASTA"/>
    <property type="match status" value="4"/>
</dbReference>
<comment type="catalytic activity">
    <reaction evidence="9">
        <text>L-seryl-[protein] + ATP = O-phospho-L-seryl-[protein] + ADP + H(+)</text>
        <dbReference type="Rhea" id="RHEA:17989"/>
        <dbReference type="Rhea" id="RHEA-COMP:9863"/>
        <dbReference type="Rhea" id="RHEA-COMP:11604"/>
        <dbReference type="ChEBI" id="CHEBI:15378"/>
        <dbReference type="ChEBI" id="CHEBI:29999"/>
        <dbReference type="ChEBI" id="CHEBI:30616"/>
        <dbReference type="ChEBI" id="CHEBI:83421"/>
        <dbReference type="ChEBI" id="CHEBI:456216"/>
        <dbReference type="EC" id="2.7.11.1"/>
    </reaction>
</comment>
<feature type="region of interest" description="Disordered" evidence="11">
    <location>
        <begin position="636"/>
        <end position="655"/>
    </location>
</feature>
<dbReference type="Pfam" id="PF00069">
    <property type="entry name" value="Pkinase"/>
    <property type="match status" value="1"/>
</dbReference>
<evidence type="ECO:0000259" key="13">
    <source>
        <dbReference type="PROSITE" id="PS50011"/>
    </source>
</evidence>
<feature type="transmembrane region" description="Helical" evidence="12">
    <location>
        <begin position="339"/>
        <end position="359"/>
    </location>
</feature>
<feature type="domain" description="PASTA" evidence="14">
    <location>
        <begin position="429"/>
        <end position="498"/>
    </location>
</feature>
<dbReference type="EC" id="2.7.11.1" evidence="1"/>
<keyword evidence="3 15" id="KW-0808">Transferase</keyword>
<dbReference type="RefSeq" id="WP_179795840.1">
    <property type="nucleotide sequence ID" value="NZ_BAABHP010000006.1"/>
</dbReference>
<dbReference type="GO" id="GO:0045717">
    <property type="term" value="P:negative regulation of fatty acid biosynthetic process"/>
    <property type="evidence" value="ECO:0007669"/>
    <property type="project" value="UniProtKB-ARBA"/>
</dbReference>
<evidence type="ECO:0000313" key="15">
    <source>
        <dbReference type="EMBL" id="NYD38385.1"/>
    </source>
</evidence>
<dbReference type="InterPro" id="IPR011009">
    <property type="entry name" value="Kinase-like_dom_sf"/>
</dbReference>
<dbReference type="SUPFAM" id="SSF56112">
    <property type="entry name" value="Protein kinase-like (PK-like)"/>
    <property type="match status" value="1"/>
</dbReference>
<feature type="domain" description="PASTA" evidence="14">
    <location>
        <begin position="499"/>
        <end position="562"/>
    </location>
</feature>
<feature type="region of interest" description="Disordered" evidence="11">
    <location>
        <begin position="597"/>
        <end position="623"/>
    </location>
</feature>
<evidence type="ECO:0000256" key="10">
    <source>
        <dbReference type="PROSITE-ProRule" id="PRU10141"/>
    </source>
</evidence>
<feature type="domain" description="PASTA" evidence="14">
    <location>
        <begin position="563"/>
        <end position="631"/>
    </location>
</feature>
<gene>
    <name evidence="15" type="ORF">BJ983_004487</name>
</gene>
<accession>A0A7Y9DZS0</accession>
<proteinExistence type="predicted"/>
<evidence type="ECO:0000256" key="3">
    <source>
        <dbReference type="ARBA" id="ARBA00022679"/>
    </source>
</evidence>
<dbReference type="Gene3D" id="3.30.10.20">
    <property type="match status" value="4"/>
</dbReference>
<keyword evidence="2" id="KW-0723">Serine/threonine-protein kinase</keyword>
<reference evidence="15 16" key="1">
    <citation type="submission" date="2020-07" db="EMBL/GenBank/DDBJ databases">
        <title>Sequencing the genomes of 1000 actinobacteria strains.</title>
        <authorList>
            <person name="Klenk H.-P."/>
        </authorList>
    </citation>
    <scope>NUCLEOTIDE SEQUENCE [LARGE SCALE GENOMIC DNA]</scope>
    <source>
        <strain evidence="15 16">DSM 45772</strain>
    </source>
</reference>
<dbReference type="SMART" id="SM00220">
    <property type="entry name" value="S_TKc"/>
    <property type="match status" value="1"/>
</dbReference>
<dbReference type="SMART" id="SM00740">
    <property type="entry name" value="PASTA"/>
    <property type="match status" value="4"/>
</dbReference>
<comment type="caution">
    <text evidence="15">The sequence shown here is derived from an EMBL/GenBank/DDBJ whole genome shotgun (WGS) entry which is preliminary data.</text>
</comment>
<dbReference type="PROSITE" id="PS51178">
    <property type="entry name" value="PASTA"/>
    <property type="match status" value="4"/>
</dbReference>
<feature type="domain" description="Protein kinase" evidence="13">
    <location>
        <begin position="11"/>
        <end position="274"/>
    </location>
</feature>